<dbReference type="AlphaFoldDB" id="E2BPR6"/>
<dbReference type="STRING" id="610380.E2BPR6"/>
<protein>
    <submittedName>
        <fullName evidence="1">Uncharacterized protein</fullName>
    </submittedName>
</protein>
<reference evidence="1 2" key="1">
    <citation type="journal article" date="2010" name="Science">
        <title>Genomic comparison of the ants Camponotus floridanus and Harpegnathos saltator.</title>
        <authorList>
            <person name="Bonasio R."/>
            <person name="Zhang G."/>
            <person name="Ye C."/>
            <person name="Mutti N.S."/>
            <person name="Fang X."/>
            <person name="Qin N."/>
            <person name="Donahue G."/>
            <person name="Yang P."/>
            <person name="Li Q."/>
            <person name="Li C."/>
            <person name="Zhang P."/>
            <person name="Huang Z."/>
            <person name="Berger S.L."/>
            <person name="Reinberg D."/>
            <person name="Wang J."/>
            <person name="Liebig J."/>
        </authorList>
    </citation>
    <scope>NUCLEOTIDE SEQUENCE [LARGE SCALE GENOMIC DNA]</scope>
    <source>
        <strain evidence="1 2">R22 G/1</strain>
    </source>
</reference>
<sequence>MHSNNNEHDDELDDEETCNLELFMKTIFKCYKTILSADDTAQNIQKAEDFLMQLQQEKDLSQTIRVIEHVFYATKCFILYETDKLDELDEILSNIGTDNFSKAEIGALHGCQSVVWSCLNDFGMNKAVDNAKKAVEMNEDCALWHFILAKNLRRQRRIIDLSSEVSNEEEKHFDIANGISNNNPVFGIYYLQMRIEKFYKYNKNKDYITKKAANEKTVLQMAKNILKMKPTSYKVLLKLSRMFLRSYSDETLAAKECLDAVEKIVPNNSTFLHYTGMLYEECGEFRDALWYYKKAADYNNFVAEFSYIRYGWETGELQPLPHLLRMLKKYNSVVKERQISMFLAIATTYYSLYKDKENAAEYFVKALTLDPLNKKFKVFI</sequence>
<organism evidence="2">
    <name type="scientific">Harpegnathos saltator</name>
    <name type="common">Jerdon's jumping ant</name>
    <dbReference type="NCBI Taxonomy" id="610380"/>
    <lineage>
        <taxon>Eukaryota</taxon>
        <taxon>Metazoa</taxon>
        <taxon>Ecdysozoa</taxon>
        <taxon>Arthropoda</taxon>
        <taxon>Hexapoda</taxon>
        <taxon>Insecta</taxon>
        <taxon>Pterygota</taxon>
        <taxon>Neoptera</taxon>
        <taxon>Endopterygota</taxon>
        <taxon>Hymenoptera</taxon>
        <taxon>Apocrita</taxon>
        <taxon>Aculeata</taxon>
        <taxon>Formicoidea</taxon>
        <taxon>Formicidae</taxon>
        <taxon>Ponerinae</taxon>
        <taxon>Ponerini</taxon>
        <taxon>Harpegnathos</taxon>
    </lineage>
</organism>
<dbReference type="OrthoDB" id="7700470at2759"/>
<dbReference type="EMBL" id="GL449658">
    <property type="protein sequence ID" value="EFN82267.1"/>
    <property type="molecule type" value="Genomic_DNA"/>
</dbReference>
<dbReference type="Proteomes" id="UP000008237">
    <property type="component" value="Unassembled WGS sequence"/>
</dbReference>
<dbReference type="InParanoid" id="E2BPR6"/>
<dbReference type="SUPFAM" id="SSF48452">
    <property type="entry name" value="TPR-like"/>
    <property type="match status" value="1"/>
</dbReference>
<proteinExistence type="predicted"/>
<accession>E2BPR6</accession>
<name>E2BPR6_HARSA</name>
<evidence type="ECO:0000313" key="1">
    <source>
        <dbReference type="EMBL" id="EFN82267.1"/>
    </source>
</evidence>
<dbReference type="Gene3D" id="1.25.40.10">
    <property type="entry name" value="Tetratricopeptide repeat domain"/>
    <property type="match status" value="1"/>
</dbReference>
<evidence type="ECO:0000313" key="2">
    <source>
        <dbReference type="Proteomes" id="UP000008237"/>
    </source>
</evidence>
<gene>
    <name evidence="1" type="ORF">EAI_09241</name>
</gene>
<dbReference type="InterPro" id="IPR011990">
    <property type="entry name" value="TPR-like_helical_dom_sf"/>
</dbReference>
<keyword evidence="2" id="KW-1185">Reference proteome</keyword>
<dbReference type="OMA" id="NQDCALW"/>